<dbReference type="InterPro" id="IPR005754">
    <property type="entry name" value="Sortase"/>
</dbReference>
<sequence length="151" mass="15965">MSRSTPVSLAIPAINMSGSLIATGMTNDGRVQVPADYKQASWYQPGPAPGEKGSAVILGHVDNVAGPGVFIDLKKLKKGDTVDVKRADGKTAHFAVTDIQSYLKTDFPNQQVFGGRDQSQLQLVTCGGDFDAAARSYKSNVVVYSSLVSTT</sequence>
<dbReference type="NCBIfam" id="NF033748">
    <property type="entry name" value="class_F_sortase"/>
    <property type="match status" value="1"/>
</dbReference>
<evidence type="ECO:0000313" key="3">
    <source>
        <dbReference type="Proteomes" id="UP000887023"/>
    </source>
</evidence>
<dbReference type="Gene3D" id="2.40.260.10">
    <property type="entry name" value="Sortase"/>
    <property type="match status" value="1"/>
</dbReference>
<evidence type="ECO:0000313" key="2">
    <source>
        <dbReference type="EMBL" id="QXQ15668.1"/>
    </source>
</evidence>
<gene>
    <name evidence="2" type="ORF">KV203_04280</name>
</gene>
<proteinExistence type="predicted"/>
<evidence type="ECO:0000256" key="1">
    <source>
        <dbReference type="ARBA" id="ARBA00022801"/>
    </source>
</evidence>
<dbReference type="Pfam" id="PF04203">
    <property type="entry name" value="Sortase"/>
    <property type="match status" value="1"/>
</dbReference>
<name>A0ABX8SCT2_9ACTN</name>
<dbReference type="InterPro" id="IPR023365">
    <property type="entry name" value="Sortase_dom-sf"/>
</dbReference>
<dbReference type="CDD" id="cd05829">
    <property type="entry name" value="Sortase_F"/>
    <property type="match status" value="1"/>
</dbReference>
<dbReference type="SUPFAM" id="SSF63817">
    <property type="entry name" value="Sortase"/>
    <property type="match status" value="1"/>
</dbReference>
<dbReference type="InterPro" id="IPR042001">
    <property type="entry name" value="Sortase_F"/>
</dbReference>
<keyword evidence="3" id="KW-1185">Reference proteome</keyword>
<protein>
    <submittedName>
        <fullName evidence="2">Class F sortase</fullName>
    </submittedName>
</protein>
<dbReference type="EMBL" id="CP079105">
    <property type="protein sequence ID" value="QXQ15668.1"/>
    <property type="molecule type" value="Genomic_DNA"/>
</dbReference>
<accession>A0ABX8SCT2</accession>
<reference evidence="2" key="1">
    <citation type="submission" date="2021-07" db="EMBL/GenBank/DDBJ databases">
        <title>Candidatus Kaistella beijingensis sp. nov. isolated from a municipal wastewater treatment plant is involved in sludge foaming.</title>
        <authorList>
            <person name="Song Y."/>
            <person name="Liu S.-J."/>
        </authorList>
    </citation>
    <scope>NUCLEOTIDE SEQUENCE</scope>
    <source>
        <strain evidence="2">DSM 43998</strain>
    </source>
</reference>
<keyword evidence="1" id="KW-0378">Hydrolase</keyword>
<organism evidence="2 3">
    <name type="scientific">Skermania pinensis</name>
    <dbReference type="NCBI Taxonomy" id="39122"/>
    <lineage>
        <taxon>Bacteria</taxon>
        <taxon>Bacillati</taxon>
        <taxon>Actinomycetota</taxon>
        <taxon>Actinomycetes</taxon>
        <taxon>Mycobacteriales</taxon>
        <taxon>Gordoniaceae</taxon>
        <taxon>Skermania</taxon>
    </lineage>
</organism>
<dbReference type="Proteomes" id="UP000887023">
    <property type="component" value="Chromosome"/>
</dbReference>